<gene>
    <name evidence="2" type="ORF">BG015_003652</name>
</gene>
<dbReference type="InterPro" id="IPR029058">
    <property type="entry name" value="AB_hydrolase_fold"/>
</dbReference>
<protein>
    <recommendedName>
        <fullName evidence="4">Triacylglycerol lipase</fullName>
    </recommendedName>
</protein>
<dbReference type="PANTHER" id="PTHR32015">
    <property type="entry name" value="FASTING INDUCED LIPASE"/>
    <property type="match status" value="1"/>
</dbReference>
<dbReference type="GO" id="GO:0016042">
    <property type="term" value="P:lipid catabolic process"/>
    <property type="evidence" value="ECO:0007669"/>
    <property type="project" value="InterPro"/>
</dbReference>
<evidence type="ECO:0008006" key="4">
    <source>
        <dbReference type="Google" id="ProtNLM"/>
    </source>
</evidence>
<dbReference type="OrthoDB" id="9974421at2759"/>
<feature type="chain" id="PRO_5040223977" description="Triacylglycerol lipase" evidence="1">
    <location>
        <begin position="25"/>
        <end position="289"/>
    </location>
</feature>
<name>A0A9P5S5V6_9FUNG</name>
<evidence type="ECO:0000313" key="3">
    <source>
        <dbReference type="Proteomes" id="UP000748756"/>
    </source>
</evidence>
<dbReference type="GO" id="GO:0016298">
    <property type="term" value="F:lipase activity"/>
    <property type="evidence" value="ECO:0007669"/>
    <property type="project" value="TreeGrafter"/>
</dbReference>
<sequence>MKFSIASIFSTVAAALTIFSTVQAAAVPTPVEVQKRAIEGINNYACKLTPAHPRPLLLVHGTTLTLDSWSTWAPLLIEEGYCVFGLTYGKYKDIPLLGGIAPIEDNAQEVANFANNVLTRMNATQLDYIGHSQGGILGRYWIKYLDGAGKINRMIGVAPIHHGTTLSGITTFATALHLLNPSQPLFDAVAPALYQMIVGSPFMQKLNAGGDTSPGVIHSNIATRYDEIVTPWETCYQDAPGVTNTLLQNLCLLSLNEHITIINSKIALRWTLNQLDPSTAKTANCLSVF</sequence>
<evidence type="ECO:0000256" key="1">
    <source>
        <dbReference type="SAM" id="SignalP"/>
    </source>
</evidence>
<feature type="signal peptide" evidence="1">
    <location>
        <begin position="1"/>
        <end position="24"/>
    </location>
</feature>
<proteinExistence type="predicted"/>
<accession>A0A9P5S5V6</accession>
<dbReference type="AlphaFoldDB" id="A0A9P5S5V6"/>
<reference evidence="2" key="1">
    <citation type="journal article" date="2020" name="Fungal Divers.">
        <title>Resolving the Mortierellaceae phylogeny through synthesis of multi-gene phylogenetics and phylogenomics.</title>
        <authorList>
            <person name="Vandepol N."/>
            <person name="Liber J."/>
            <person name="Desiro A."/>
            <person name="Na H."/>
            <person name="Kennedy M."/>
            <person name="Barry K."/>
            <person name="Grigoriev I.V."/>
            <person name="Miller A.N."/>
            <person name="O'Donnell K."/>
            <person name="Stajich J.E."/>
            <person name="Bonito G."/>
        </authorList>
    </citation>
    <scope>NUCLEOTIDE SEQUENCE</scope>
    <source>
        <strain evidence="2">NRRL 6426</strain>
    </source>
</reference>
<dbReference type="EMBL" id="JAAAUQ010000182">
    <property type="protein sequence ID" value="KAF9153322.1"/>
    <property type="molecule type" value="Genomic_DNA"/>
</dbReference>
<dbReference type="InterPro" id="IPR002918">
    <property type="entry name" value="Lipase_EstA/Esterase_EstB"/>
</dbReference>
<organism evidence="2 3">
    <name type="scientific">Linnemannia schmuckeri</name>
    <dbReference type="NCBI Taxonomy" id="64567"/>
    <lineage>
        <taxon>Eukaryota</taxon>
        <taxon>Fungi</taxon>
        <taxon>Fungi incertae sedis</taxon>
        <taxon>Mucoromycota</taxon>
        <taxon>Mortierellomycotina</taxon>
        <taxon>Mortierellomycetes</taxon>
        <taxon>Mortierellales</taxon>
        <taxon>Mortierellaceae</taxon>
        <taxon>Linnemannia</taxon>
    </lineage>
</organism>
<dbReference type="Pfam" id="PF01674">
    <property type="entry name" value="Lipase_2"/>
    <property type="match status" value="1"/>
</dbReference>
<dbReference type="SUPFAM" id="SSF53474">
    <property type="entry name" value="alpha/beta-Hydrolases"/>
    <property type="match status" value="1"/>
</dbReference>
<evidence type="ECO:0000313" key="2">
    <source>
        <dbReference type="EMBL" id="KAF9153322.1"/>
    </source>
</evidence>
<keyword evidence="3" id="KW-1185">Reference proteome</keyword>
<keyword evidence="1" id="KW-0732">Signal</keyword>
<dbReference type="Proteomes" id="UP000748756">
    <property type="component" value="Unassembled WGS sequence"/>
</dbReference>
<dbReference type="PANTHER" id="PTHR32015:SF1">
    <property type="entry name" value="LIPASE"/>
    <property type="match status" value="1"/>
</dbReference>
<comment type="caution">
    <text evidence="2">The sequence shown here is derived from an EMBL/GenBank/DDBJ whole genome shotgun (WGS) entry which is preliminary data.</text>
</comment>
<dbReference type="Gene3D" id="3.40.50.1820">
    <property type="entry name" value="alpha/beta hydrolase"/>
    <property type="match status" value="1"/>
</dbReference>